<sequence length="102" mass="11606">MNSTAHQKAAWDAYIDVAYGLQRAICEGERFDGEVDWEWAVVRGSLHDHRLSVRNARLLALLDQAQAHWRDCPVDNDVLAKYLDEIADGLRDLAEDQALDGW</sequence>
<name>A0A8J3KBJ6_9ACTN</name>
<accession>A0A8J3KBJ6</accession>
<proteinExistence type="predicted"/>
<organism evidence="1 2">
    <name type="scientific">Catellatospora citrea</name>
    <dbReference type="NCBI Taxonomy" id="53366"/>
    <lineage>
        <taxon>Bacteria</taxon>
        <taxon>Bacillati</taxon>
        <taxon>Actinomycetota</taxon>
        <taxon>Actinomycetes</taxon>
        <taxon>Micromonosporales</taxon>
        <taxon>Micromonosporaceae</taxon>
        <taxon>Catellatospora</taxon>
    </lineage>
</organism>
<comment type="caution">
    <text evidence="1">The sequence shown here is derived from an EMBL/GenBank/DDBJ whole genome shotgun (WGS) entry which is preliminary data.</text>
</comment>
<reference evidence="1 2" key="1">
    <citation type="submission" date="2021-01" db="EMBL/GenBank/DDBJ databases">
        <title>Whole genome shotgun sequence of Catellatospora citrea NBRC 14495.</title>
        <authorList>
            <person name="Komaki H."/>
            <person name="Tamura T."/>
        </authorList>
    </citation>
    <scope>NUCLEOTIDE SEQUENCE [LARGE SCALE GENOMIC DNA]</scope>
    <source>
        <strain evidence="1 2">NBRC 14495</strain>
    </source>
</reference>
<protein>
    <submittedName>
        <fullName evidence="1">Uncharacterized protein</fullName>
    </submittedName>
</protein>
<keyword evidence="2" id="KW-1185">Reference proteome</keyword>
<dbReference type="EMBL" id="BONH01000002">
    <property type="protein sequence ID" value="GIF96023.1"/>
    <property type="molecule type" value="Genomic_DNA"/>
</dbReference>
<evidence type="ECO:0000313" key="1">
    <source>
        <dbReference type="EMBL" id="GIF96023.1"/>
    </source>
</evidence>
<evidence type="ECO:0000313" key="2">
    <source>
        <dbReference type="Proteomes" id="UP000659904"/>
    </source>
</evidence>
<dbReference type="RefSeq" id="WP_120320897.1">
    <property type="nucleotide sequence ID" value="NZ_BONH01000002.1"/>
</dbReference>
<gene>
    <name evidence="1" type="ORF">Cci01nite_11170</name>
</gene>
<dbReference type="AlphaFoldDB" id="A0A8J3KBJ6"/>
<dbReference type="Proteomes" id="UP000659904">
    <property type="component" value="Unassembled WGS sequence"/>
</dbReference>